<dbReference type="EMBL" id="JARJCM010000060">
    <property type="protein sequence ID" value="KAJ7034011.1"/>
    <property type="molecule type" value="Genomic_DNA"/>
</dbReference>
<dbReference type="AlphaFoldDB" id="A0AAD6X3Y8"/>
<evidence type="ECO:0000313" key="1">
    <source>
        <dbReference type="EMBL" id="KAJ7034011.1"/>
    </source>
</evidence>
<name>A0AAD6X3Y8_9AGAR</name>
<comment type="caution">
    <text evidence="1">The sequence shown here is derived from an EMBL/GenBank/DDBJ whole genome shotgun (WGS) entry which is preliminary data.</text>
</comment>
<proteinExistence type="predicted"/>
<reference evidence="1" key="1">
    <citation type="submission" date="2023-03" db="EMBL/GenBank/DDBJ databases">
        <title>Massive genome expansion in bonnet fungi (Mycena s.s.) driven by repeated elements and novel gene families across ecological guilds.</title>
        <authorList>
            <consortium name="Lawrence Berkeley National Laboratory"/>
            <person name="Harder C.B."/>
            <person name="Miyauchi S."/>
            <person name="Viragh M."/>
            <person name="Kuo A."/>
            <person name="Thoen E."/>
            <person name="Andreopoulos B."/>
            <person name="Lu D."/>
            <person name="Skrede I."/>
            <person name="Drula E."/>
            <person name="Henrissat B."/>
            <person name="Morin E."/>
            <person name="Kohler A."/>
            <person name="Barry K."/>
            <person name="LaButti K."/>
            <person name="Morin E."/>
            <person name="Salamov A."/>
            <person name="Lipzen A."/>
            <person name="Mereny Z."/>
            <person name="Hegedus B."/>
            <person name="Baldrian P."/>
            <person name="Stursova M."/>
            <person name="Weitz H."/>
            <person name="Taylor A."/>
            <person name="Grigoriev I.V."/>
            <person name="Nagy L.G."/>
            <person name="Martin F."/>
            <person name="Kauserud H."/>
        </authorList>
    </citation>
    <scope>NUCLEOTIDE SEQUENCE</scope>
    <source>
        <strain evidence="1">CBHHK200</strain>
    </source>
</reference>
<dbReference type="Proteomes" id="UP001218188">
    <property type="component" value="Unassembled WGS sequence"/>
</dbReference>
<sequence>LCPFCEAPLPTNPSETLLNMLQAAEGRTLTTLVIAPLCAQHEFEANLLPMAI</sequence>
<feature type="non-terminal residue" evidence="1">
    <location>
        <position position="1"/>
    </location>
</feature>
<accession>A0AAD6X3Y8</accession>
<evidence type="ECO:0000313" key="2">
    <source>
        <dbReference type="Proteomes" id="UP001218188"/>
    </source>
</evidence>
<protein>
    <submittedName>
        <fullName evidence="1">Uncharacterized protein</fullName>
    </submittedName>
</protein>
<feature type="non-terminal residue" evidence="1">
    <location>
        <position position="52"/>
    </location>
</feature>
<organism evidence="1 2">
    <name type="scientific">Mycena alexandri</name>
    <dbReference type="NCBI Taxonomy" id="1745969"/>
    <lineage>
        <taxon>Eukaryota</taxon>
        <taxon>Fungi</taxon>
        <taxon>Dikarya</taxon>
        <taxon>Basidiomycota</taxon>
        <taxon>Agaricomycotina</taxon>
        <taxon>Agaricomycetes</taxon>
        <taxon>Agaricomycetidae</taxon>
        <taxon>Agaricales</taxon>
        <taxon>Marasmiineae</taxon>
        <taxon>Mycenaceae</taxon>
        <taxon>Mycena</taxon>
    </lineage>
</organism>
<gene>
    <name evidence="1" type="ORF">C8F04DRAFT_881030</name>
</gene>
<keyword evidence="2" id="KW-1185">Reference proteome</keyword>